<keyword evidence="4" id="KW-1185">Reference proteome</keyword>
<organism evidence="3 4">
    <name type="scientific">Gloeophyllum trabeum (strain ATCC 11539 / FP-39264 / Madison 617)</name>
    <name type="common">Brown rot fungus</name>
    <dbReference type="NCBI Taxonomy" id="670483"/>
    <lineage>
        <taxon>Eukaryota</taxon>
        <taxon>Fungi</taxon>
        <taxon>Dikarya</taxon>
        <taxon>Basidiomycota</taxon>
        <taxon>Agaricomycotina</taxon>
        <taxon>Agaricomycetes</taxon>
        <taxon>Gloeophyllales</taxon>
        <taxon>Gloeophyllaceae</taxon>
        <taxon>Gloeophyllum</taxon>
    </lineage>
</organism>
<name>S7RSR2_GLOTA</name>
<sequence length="609" mass="66941">MTAQRSTAASRRRGTSVQSTTPAQMNAANPARTEEIPASAPDEGTTRSGRRVILSQRRAEAEQDRQVKEAATAKKAKESALRARQAEEEANDFRGDSIGPESEEEYADETVAKLGSTKQFTVTHSTADEHPARPRLIRRARPRVTDENDPAELQETLVPAKPKKRSSELVRRAGQIPPLVVSEDSDCRHVQTPPPKKKSIELTRRAGHVPPATAVLPPRVPTDRQLTGTAPKQTPLRVSIVPAHQPTPRLSHHQLADLQPAFGPLDDNSGTGDELEHVSHFSDDGHSDTPGHSASPAPASAKARPRPASLSVETTHIVKKQRIIHGSGSRGRLTTGDFEPFEAGLLAISNLVYRSLISTDWPFPDNEESTTYCSLAWDKACKVKKVDATFDDNIIQMITPRASQMRGEVKAKARLLVPALYGLQGKSSEAIRTTVEGLLSSAAFTFKQPDMRGGAYKHPIIQATINETWFANKRDEGVAFPEYFETDLHMGSRYVGRAGRGIPLVAIALVLAAVECSLEEWSTGQRSDIKFTEDGYLKVFEKHLKDIEKFDKNTADMKIIPRIQAKLLKRARAFAKAPDEDEVQESMGQDDYAAARKEWEANRSGGESD</sequence>
<feature type="compositionally biased region" description="Polar residues" evidence="1">
    <location>
        <begin position="116"/>
        <end position="125"/>
    </location>
</feature>
<dbReference type="RefSeq" id="XP_007863089.1">
    <property type="nucleotide sequence ID" value="XM_007864898.1"/>
</dbReference>
<feature type="domain" description="DUF6532" evidence="2">
    <location>
        <begin position="352"/>
        <end position="550"/>
    </location>
</feature>
<dbReference type="AlphaFoldDB" id="S7RSR2"/>
<accession>S7RSR2</accession>
<dbReference type="eggNOG" id="ENOG502SUXT">
    <property type="taxonomic scope" value="Eukaryota"/>
</dbReference>
<gene>
    <name evidence="3" type="ORF">GLOTRDRAFT_136614</name>
</gene>
<dbReference type="STRING" id="670483.S7RSR2"/>
<protein>
    <recommendedName>
        <fullName evidence="2">DUF6532 domain-containing protein</fullName>
    </recommendedName>
</protein>
<dbReference type="EMBL" id="KB469298">
    <property type="protein sequence ID" value="EPQ57715.1"/>
    <property type="molecule type" value="Genomic_DNA"/>
</dbReference>
<dbReference type="KEGG" id="gtr:GLOTRDRAFT_136614"/>
<evidence type="ECO:0000313" key="3">
    <source>
        <dbReference type="EMBL" id="EPQ57715.1"/>
    </source>
</evidence>
<feature type="region of interest" description="Disordered" evidence="1">
    <location>
        <begin position="577"/>
        <end position="609"/>
    </location>
</feature>
<feature type="region of interest" description="Disordered" evidence="1">
    <location>
        <begin position="1"/>
        <end position="154"/>
    </location>
</feature>
<feature type="compositionally biased region" description="Low complexity" evidence="1">
    <location>
        <begin position="293"/>
        <end position="309"/>
    </location>
</feature>
<feature type="compositionally biased region" description="Polar residues" evidence="1">
    <location>
        <begin position="17"/>
        <end position="27"/>
    </location>
</feature>
<feature type="compositionally biased region" description="Basic and acidic residues" evidence="1">
    <location>
        <begin position="57"/>
        <end position="95"/>
    </location>
</feature>
<dbReference type="Proteomes" id="UP000030669">
    <property type="component" value="Unassembled WGS sequence"/>
</dbReference>
<evidence type="ECO:0000259" key="2">
    <source>
        <dbReference type="Pfam" id="PF20149"/>
    </source>
</evidence>
<dbReference type="GeneID" id="19303581"/>
<dbReference type="OrthoDB" id="3148220at2759"/>
<feature type="region of interest" description="Disordered" evidence="1">
    <location>
        <begin position="259"/>
        <end position="311"/>
    </location>
</feature>
<feature type="compositionally biased region" description="Basic residues" evidence="1">
    <location>
        <begin position="133"/>
        <end position="142"/>
    </location>
</feature>
<dbReference type="InterPro" id="IPR045341">
    <property type="entry name" value="DUF6532"/>
</dbReference>
<evidence type="ECO:0000256" key="1">
    <source>
        <dbReference type="SAM" id="MobiDB-lite"/>
    </source>
</evidence>
<feature type="compositionally biased region" description="Basic and acidic residues" evidence="1">
    <location>
        <begin position="274"/>
        <end position="289"/>
    </location>
</feature>
<evidence type="ECO:0000313" key="4">
    <source>
        <dbReference type="Proteomes" id="UP000030669"/>
    </source>
</evidence>
<dbReference type="OMA" id="CINEWAD"/>
<proteinExistence type="predicted"/>
<dbReference type="HOGENOM" id="CLU_448368_0_0_1"/>
<reference evidence="3 4" key="1">
    <citation type="journal article" date="2012" name="Science">
        <title>The Paleozoic origin of enzymatic lignin decomposition reconstructed from 31 fungal genomes.</title>
        <authorList>
            <person name="Floudas D."/>
            <person name="Binder M."/>
            <person name="Riley R."/>
            <person name="Barry K."/>
            <person name="Blanchette R.A."/>
            <person name="Henrissat B."/>
            <person name="Martinez A.T."/>
            <person name="Otillar R."/>
            <person name="Spatafora J.W."/>
            <person name="Yadav J.S."/>
            <person name="Aerts A."/>
            <person name="Benoit I."/>
            <person name="Boyd A."/>
            <person name="Carlson A."/>
            <person name="Copeland A."/>
            <person name="Coutinho P.M."/>
            <person name="de Vries R.P."/>
            <person name="Ferreira P."/>
            <person name="Findley K."/>
            <person name="Foster B."/>
            <person name="Gaskell J."/>
            <person name="Glotzer D."/>
            <person name="Gorecki P."/>
            <person name="Heitman J."/>
            <person name="Hesse C."/>
            <person name="Hori C."/>
            <person name="Igarashi K."/>
            <person name="Jurgens J.A."/>
            <person name="Kallen N."/>
            <person name="Kersten P."/>
            <person name="Kohler A."/>
            <person name="Kuees U."/>
            <person name="Kumar T.K.A."/>
            <person name="Kuo A."/>
            <person name="LaButti K."/>
            <person name="Larrondo L.F."/>
            <person name="Lindquist E."/>
            <person name="Ling A."/>
            <person name="Lombard V."/>
            <person name="Lucas S."/>
            <person name="Lundell T."/>
            <person name="Martin R."/>
            <person name="McLaughlin D.J."/>
            <person name="Morgenstern I."/>
            <person name="Morin E."/>
            <person name="Murat C."/>
            <person name="Nagy L.G."/>
            <person name="Nolan M."/>
            <person name="Ohm R.A."/>
            <person name="Patyshakuliyeva A."/>
            <person name="Rokas A."/>
            <person name="Ruiz-Duenas F.J."/>
            <person name="Sabat G."/>
            <person name="Salamov A."/>
            <person name="Samejima M."/>
            <person name="Schmutz J."/>
            <person name="Slot J.C."/>
            <person name="St John F."/>
            <person name="Stenlid J."/>
            <person name="Sun H."/>
            <person name="Sun S."/>
            <person name="Syed K."/>
            <person name="Tsang A."/>
            <person name="Wiebenga A."/>
            <person name="Young D."/>
            <person name="Pisabarro A."/>
            <person name="Eastwood D.C."/>
            <person name="Martin F."/>
            <person name="Cullen D."/>
            <person name="Grigoriev I.V."/>
            <person name="Hibbett D.S."/>
        </authorList>
    </citation>
    <scope>NUCLEOTIDE SEQUENCE [LARGE SCALE GENOMIC DNA]</scope>
    <source>
        <strain evidence="3 4">ATCC 11539</strain>
    </source>
</reference>
<dbReference type="Pfam" id="PF20149">
    <property type="entry name" value="DUF6532"/>
    <property type="match status" value="1"/>
</dbReference>
<feature type="region of interest" description="Disordered" evidence="1">
    <location>
        <begin position="211"/>
        <end position="234"/>
    </location>
</feature>